<reference evidence="4" key="1">
    <citation type="journal article" date="2019" name="Int. J. Syst. Evol. Microbiol.">
        <title>The Global Catalogue of Microorganisms (GCM) 10K type strain sequencing project: providing services to taxonomists for standard genome sequencing and annotation.</title>
        <authorList>
            <consortium name="The Broad Institute Genomics Platform"/>
            <consortium name="The Broad Institute Genome Sequencing Center for Infectious Disease"/>
            <person name="Wu L."/>
            <person name="Ma J."/>
        </authorList>
    </citation>
    <scope>NUCLEOTIDE SEQUENCE [LARGE SCALE GENOMIC DNA]</scope>
    <source>
        <strain evidence="4">CCM 8897</strain>
    </source>
</reference>
<name>A0ABW1UQM9_9LACO</name>
<keyword evidence="4" id="KW-1185">Reference proteome</keyword>
<gene>
    <name evidence="3" type="ORF">ACFQHW_12045</name>
</gene>
<proteinExistence type="inferred from homology"/>
<dbReference type="InterPro" id="IPR003018">
    <property type="entry name" value="GAF"/>
</dbReference>
<evidence type="ECO:0000259" key="2">
    <source>
        <dbReference type="Pfam" id="PF13185"/>
    </source>
</evidence>
<dbReference type="PANTHER" id="PTHR21021:SF15">
    <property type="entry name" value="FREE METHIONINE-R-SULFOXIDE REDUCTASE"/>
    <property type="match status" value="1"/>
</dbReference>
<dbReference type="PANTHER" id="PTHR21021">
    <property type="entry name" value="GAF/PUTATIVE CYTOSKELETAL PROTEIN"/>
    <property type="match status" value="1"/>
</dbReference>
<dbReference type="InterPro" id="IPR051330">
    <property type="entry name" value="Phosphatase_reg/MetRdx"/>
</dbReference>
<sequence length="155" mass="16506">MTLLLEQYQALFNDTEYATNDPISILANSSAFIMEMVPDLNWAGFYLWDQQRQQLAVGPFQGKVACSLIASGSGVCGTAFDQQATQRIGDVHAFAGHIACDSATNAELVIPFAIAGQPAGVLDLDSPRLQRFSAADQAVLEELTGLIAAKLAPTS</sequence>
<dbReference type="Gene3D" id="3.30.450.40">
    <property type="match status" value="1"/>
</dbReference>
<accession>A0ABW1UQM9</accession>
<dbReference type="RefSeq" id="WP_125599152.1">
    <property type="nucleotide sequence ID" value="NZ_JBHSSM010000029.1"/>
</dbReference>
<dbReference type="InterPro" id="IPR029016">
    <property type="entry name" value="GAF-like_dom_sf"/>
</dbReference>
<feature type="domain" description="GAF" evidence="2">
    <location>
        <begin position="39"/>
        <end position="149"/>
    </location>
</feature>
<dbReference type="EMBL" id="JBHSSM010000029">
    <property type="protein sequence ID" value="MFC6316294.1"/>
    <property type="molecule type" value="Genomic_DNA"/>
</dbReference>
<organism evidence="3 4">
    <name type="scientific">Lapidilactobacillus achengensis</name>
    <dbReference type="NCBI Taxonomy" id="2486000"/>
    <lineage>
        <taxon>Bacteria</taxon>
        <taxon>Bacillati</taxon>
        <taxon>Bacillota</taxon>
        <taxon>Bacilli</taxon>
        <taxon>Lactobacillales</taxon>
        <taxon>Lactobacillaceae</taxon>
        <taxon>Lapidilactobacillus</taxon>
    </lineage>
</organism>
<dbReference type="SUPFAM" id="SSF55781">
    <property type="entry name" value="GAF domain-like"/>
    <property type="match status" value="1"/>
</dbReference>
<comment type="caution">
    <text evidence="3">The sequence shown here is derived from an EMBL/GenBank/DDBJ whole genome shotgun (WGS) entry which is preliminary data.</text>
</comment>
<protein>
    <submittedName>
        <fullName evidence="3">GAF domain-containing protein</fullName>
    </submittedName>
</protein>
<dbReference type="Proteomes" id="UP001596310">
    <property type="component" value="Unassembled WGS sequence"/>
</dbReference>
<evidence type="ECO:0000313" key="3">
    <source>
        <dbReference type="EMBL" id="MFC6316294.1"/>
    </source>
</evidence>
<comment type="similarity">
    <text evidence="1">Belongs to the free Met sulfoxide reductase family.</text>
</comment>
<evidence type="ECO:0000256" key="1">
    <source>
        <dbReference type="ARBA" id="ARBA00038454"/>
    </source>
</evidence>
<evidence type="ECO:0000313" key="4">
    <source>
        <dbReference type="Proteomes" id="UP001596310"/>
    </source>
</evidence>
<dbReference type="Pfam" id="PF13185">
    <property type="entry name" value="GAF_2"/>
    <property type="match status" value="1"/>
</dbReference>